<protein>
    <submittedName>
        <fullName evidence="2">Spore germination protein GerW family protein</fullName>
    </submittedName>
</protein>
<name>A0ABT8JTT2_9BACL</name>
<keyword evidence="1" id="KW-1133">Transmembrane helix</keyword>
<reference evidence="2" key="1">
    <citation type="submission" date="2023-03" db="EMBL/GenBank/DDBJ databases">
        <title>MT1 and MT2 Draft Genomes of Novel Species.</title>
        <authorList>
            <person name="Venkateswaran K."/>
        </authorList>
    </citation>
    <scope>NUCLEOTIDE SEQUENCE</scope>
    <source>
        <strain evidence="2">F6_3S_P_2</strain>
    </source>
</reference>
<proteinExistence type="predicted"/>
<gene>
    <name evidence="2" type="ORF">P5G49_13670</name>
</gene>
<dbReference type="Pfam" id="PF09579">
    <property type="entry name" value="Spore_YtfJ"/>
    <property type="match status" value="1"/>
</dbReference>
<keyword evidence="3" id="KW-1185">Reference proteome</keyword>
<keyword evidence="1" id="KW-0472">Membrane</keyword>
<evidence type="ECO:0000256" key="1">
    <source>
        <dbReference type="SAM" id="Phobius"/>
    </source>
</evidence>
<evidence type="ECO:0000313" key="3">
    <source>
        <dbReference type="Proteomes" id="UP001175097"/>
    </source>
</evidence>
<dbReference type="RefSeq" id="WP_301244637.1">
    <property type="nucleotide sequence ID" value="NZ_JAROCC010000011.1"/>
</dbReference>
<evidence type="ECO:0000313" key="2">
    <source>
        <dbReference type="EMBL" id="MDN4608520.1"/>
    </source>
</evidence>
<dbReference type="InterPro" id="IPR014229">
    <property type="entry name" value="Spore_YtfJ"/>
</dbReference>
<sequence>MLNELEQAVEKQKQKEYIETPVATLFNKFAKHRDVTLVYGDPIEVGLTKVVPVAKVRYGFGGGGDGAGNNGGGGGFQITPVGVYEITPEHVKFKSTRSKMALVLTLLTCGLFWVVGRNMGKSKKH</sequence>
<dbReference type="Proteomes" id="UP001175097">
    <property type="component" value="Unassembled WGS sequence"/>
</dbReference>
<keyword evidence="1" id="KW-0812">Transmembrane</keyword>
<comment type="caution">
    <text evidence="2">The sequence shown here is derived from an EMBL/GenBank/DDBJ whole genome shotgun (WGS) entry which is preliminary data.</text>
</comment>
<dbReference type="EMBL" id="JAROCC010000011">
    <property type="protein sequence ID" value="MDN4608520.1"/>
    <property type="molecule type" value="Genomic_DNA"/>
</dbReference>
<accession>A0ABT8JTT2</accession>
<feature type="transmembrane region" description="Helical" evidence="1">
    <location>
        <begin position="100"/>
        <end position="116"/>
    </location>
</feature>
<organism evidence="2 3">
    <name type="scientific">Sporosarcina highlanderae</name>
    <dbReference type="NCBI Taxonomy" id="3035916"/>
    <lineage>
        <taxon>Bacteria</taxon>
        <taxon>Bacillati</taxon>
        <taxon>Bacillota</taxon>
        <taxon>Bacilli</taxon>
        <taxon>Bacillales</taxon>
        <taxon>Caryophanaceae</taxon>
        <taxon>Sporosarcina</taxon>
    </lineage>
</organism>